<reference evidence="2" key="1">
    <citation type="journal article" date="2013" name="Proc. Natl. Acad. Sci. U.S.A.">
        <title>Improving the coverage of the cyanobacterial phylum using diversity-driven genome sequencing.</title>
        <authorList>
            <person name="Shih P.M."/>
            <person name="Wu D."/>
            <person name="Latifi A."/>
            <person name="Axen S.D."/>
            <person name="Fewer D.P."/>
            <person name="Talla E."/>
            <person name="Calteau A."/>
            <person name="Cai F."/>
            <person name="Tandeau de Marsac N."/>
            <person name="Rippka R."/>
            <person name="Herdman M."/>
            <person name="Sivonen K."/>
            <person name="Coursin T."/>
            <person name="Laurent T."/>
            <person name="Goodwin L."/>
            <person name="Nolan M."/>
            <person name="Davenport K.W."/>
            <person name="Han C.S."/>
            <person name="Rubin E.M."/>
            <person name="Eisen J.A."/>
            <person name="Woyke T."/>
            <person name="Gugger M."/>
            <person name="Kerfeld C.A."/>
        </authorList>
    </citation>
    <scope>NUCLEOTIDE SEQUENCE [LARGE SCALE GENOMIC DNA]</scope>
    <source>
        <strain evidence="2">ATCC 29140 / PCC 7202</strain>
    </source>
</reference>
<sequence>MNKAEKLIVICNGRACKKYGSDRIIQALKKIGNDRIKITTKYCFGKCGNGVTVLILPEGQFYPNINNEKEIINLLKI</sequence>
<dbReference type="CDD" id="cd02980">
    <property type="entry name" value="TRX_Fd_family"/>
    <property type="match status" value="1"/>
</dbReference>
<gene>
    <name evidence="1" type="ordered locus">Cyast_0831</name>
</gene>
<accession>K9YL34</accession>
<name>K9YL34_CYASC</name>
<dbReference type="KEGG" id="csn:Cyast_0831"/>
<dbReference type="PANTHER" id="PTHR47682">
    <property type="entry name" value="TETRATRICOPEPTIDE REPEAT (TPR)-CONTAINING PROTEIN"/>
    <property type="match status" value="1"/>
</dbReference>
<evidence type="ECO:0008006" key="3">
    <source>
        <dbReference type="Google" id="ProtNLM"/>
    </source>
</evidence>
<evidence type="ECO:0000313" key="1">
    <source>
        <dbReference type="EMBL" id="AFZ46803.1"/>
    </source>
</evidence>
<dbReference type="InterPro" id="IPR036249">
    <property type="entry name" value="Thioredoxin-like_sf"/>
</dbReference>
<proteinExistence type="predicted"/>
<dbReference type="Gene3D" id="3.40.30.10">
    <property type="entry name" value="Glutaredoxin"/>
    <property type="match status" value="1"/>
</dbReference>
<dbReference type="PANTHER" id="PTHR47682:SF1">
    <property type="entry name" value="TETRATRICOPEPTIDE REPEAT (TPR)-CONTAINING PROTEIN"/>
    <property type="match status" value="1"/>
</dbReference>
<dbReference type="HOGENOM" id="CLU_2632238_0_0_3"/>
<keyword evidence="2" id="KW-1185">Reference proteome</keyword>
<protein>
    <recommendedName>
        <fullName evidence="3">(2Fe-2S) ferredoxin domain-containing protein</fullName>
    </recommendedName>
</protein>
<organism evidence="1 2">
    <name type="scientific">Cyanobacterium stanieri (strain ATCC 29140 / PCC 7202)</name>
    <dbReference type="NCBI Taxonomy" id="292563"/>
    <lineage>
        <taxon>Bacteria</taxon>
        <taxon>Bacillati</taxon>
        <taxon>Cyanobacteriota</taxon>
        <taxon>Cyanophyceae</taxon>
        <taxon>Oscillatoriophycideae</taxon>
        <taxon>Chroococcales</taxon>
        <taxon>Geminocystaceae</taxon>
        <taxon>Cyanobacterium</taxon>
    </lineage>
</organism>
<dbReference type="BioCyc" id="CSTA292563:G1353-838-MONOMER"/>
<dbReference type="AlphaFoldDB" id="K9YL34"/>
<dbReference type="SUPFAM" id="SSF52833">
    <property type="entry name" value="Thioredoxin-like"/>
    <property type="match status" value="1"/>
</dbReference>
<evidence type="ECO:0000313" key="2">
    <source>
        <dbReference type="Proteomes" id="UP000010483"/>
    </source>
</evidence>
<dbReference type="EMBL" id="CP003940">
    <property type="protein sequence ID" value="AFZ46803.1"/>
    <property type="molecule type" value="Genomic_DNA"/>
</dbReference>
<dbReference type="STRING" id="292563.Cyast_0831"/>
<dbReference type="Proteomes" id="UP000010483">
    <property type="component" value="Chromosome"/>
</dbReference>